<dbReference type="AlphaFoldDB" id="A0A7Y9TRT2"/>
<proteinExistence type="predicted"/>
<gene>
    <name evidence="1" type="ORF">HDF17_000795</name>
</gene>
<name>A0A7Y9TRT2_9BACT</name>
<dbReference type="EMBL" id="JACCCW010000001">
    <property type="protein sequence ID" value="NYF78508.1"/>
    <property type="molecule type" value="Genomic_DNA"/>
</dbReference>
<reference evidence="1 2" key="1">
    <citation type="submission" date="2020-07" db="EMBL/GenBank/DDBJ databases">
        <title>Genomic Encyclopedia of Type Strains, Phase IV (KMG-V): Genome sequencing to study the core and pangenomes of soil and plant-associated prokaryotes.</title>
        <authorList>
            <person name="Whitman W."/>
        </authorList>
    </citation>
    <scope>NUCLEOTIDE SEQUENCE [LARGE SCALE GENOMIC DNA]</scope>
    <source>
        <strain evidence="1 2">X4EP2</strain>
    </source>
</reference>
<dbReference type="RefSeq" id="WP_179487962.1">
    <property type="nucleotide sequence ID" value="NZ_JACCCW010000001.1"/>
</dbReference>
<evidence type="ECO:0000313" key="2">
    <source>
        <dbReference type="Proteomes" id="UP000589520"/>
    </source>
</evidence>
<dbReference type="Proteomes" id="UP000589520">
    <property type="component" value="Unassembled WGS sequence"/>
</dbReference>
<accession>A0A7Y9TRT2</accession>
<protein>
    <submittedName>
        <fullName evidence="1">Uncharacterized protein</fullName>
    </submittedName>
</protein>
<sequence>MMCTIGIELLHQYEIAEHEKEVIAAQRPPATSKSSAANRELQAAKQRYLESFANWLGHKAFCLHCKPGATMRMEPTFTQPGR</sequence>
<keyword evidence="2" id="KW-1185">Reference proteome</keyword>
<evidence type="ECO:0000313" key="1">
    <source>
        <dbReference type="EMBL" id="NYF78508.1"/>
    </source>
</evidence>
<organism evidence="1 2">
    <name type="scientific">Granulicella arctica</name>
    <dbReference type="NCBI Taxonomy" id="940613"/>
    <lineage>
        <taxon>Bacteria</taxon>
        <taxon>Pseudomonadati</taxon>
        <taxon>Acidobacteriota</taxon>
        <taxon>Terriglobia</taxon>
        <taxon>Terriglobales</taxon>
        <taxon>Acidobacteriaceae</taxon>
        <taxon>Granulicella</taxon>
    </lineage>
</organism>
<comment type="caution">
    <text evidence="1">The sequence shown here is derived from an EMBL/GenBank/DDBJ whole genome shotgun (WGS) entry which is preliminary data.</text>
</comment>